<evidence type="ECO:0000313" key="3">
    <source>
        <dbReference type="Proteomes" id="UP000742786"/>
    </source>
</evidence>
<feature type="region of interest" description="Disordered" evidence="1">
    <location>
        <begin position="1"/>
        <end position="22"/>
    </location>
</feature>
<dbReference type="Proteomes" id="UP000742786">
    <property type="component" value="Unassembled WGS sequence"/>
</dbReference>
<comment type="caution">
    <text evidence="2">The sequence shown here is derived from an EMBL/GenBank/DDBJ whole genome shotgun (WGS) entry which is preliminary data.</text>
</comment>
<accession>A0A916N8V6</accession>
<name>A0A916N8V6_9PROT</name>
<evidence type="ECO:0008006" key="4">
    <source>
        <dbReference type="Google" id="ProtNLM"/>
    </source>
</evidence>
<sequence length="338" mass="37337">MVTGLRNGASAVSRSTSDYREQAEIRKPASAFKFRQRQFRISNPARNFGIGLVEDLSYMPIQTITFTIAICSPSDALEERNAAERVVLDWNSSHAHATGAILHPVRWERDSIPVLGDRPQALVNRQVIDRADLAIAVFWMRVGTPTGEFVSGTVEEIERLATAGKPVMVYFSDKAPDSLDQIDTQQLNARRSLEASLRNRGIIGSVDNVDSFTQQFSGHLAKMMNSLLVKFPPTTSTPVHGGKSVAPSVSEEFRTILKELVADEQGYLIVADLVGGKMIRAGNKDLAENTNARTIARFEEAINLMVKNLLIELQPQSSDLHSRIYKITHKGYSVADSL</sequence>
<protein>
    <recommendedName>
        <fullName evidence="4">DUF4062 domain-containing protein</fullName>
    </recommendedName>
</protein>
<proteinExistence type="predicted"/>
<organism evidence="2 3">
    <name type="scientific">Georgfuchsia toluolica</name>
    <dbReference type="NCBI Taxonomy" id="424218"/>
    <lineage>
        <taxon>Bacteria</taxon>
        <taxon>Pseudomonadati</taxon>
        <taxon>Pseudomonadota</taxon>
        <taxon>Betaproteobacteria</taxon>
        <taxon>Nitrosomonadales</taxon>
        <taxon>Sterolibacteriaceae</taxon>
        <taxon>Georgfuchsia</taxon>
    </lineage>
</organism>
<evidence type="ECO:0000313" key="2">
    <source>
        <dbReference type="EMBL" id="CAG4883722.1"/>
    </source>
</evidence>
<dbReference type="EMBL" id="CAJQUM010000001">
    <property type="protein sequence ID" value="CAG4883722.1"/>
    <property type="molecule type" value="Genomic_DNA"/>
</dbReference>
<keyword evidence="3" id="KW-1185">Reference proteome</keyword>
<dbReference type="AlphaFoldDB" id="A0A916N8V6"/>
<evidence type="ECO:0000256" key="1">
    <source>
        <dbReference type="SAM" id="MobiDB-lite"/>
    </source>
</evidence>
<gene>
    <name evidence="2" type="ORF">GTOL_11605</name>
</gene>
<reference evidence="2" key="1">
    <citation type="submission" date="2021-04" db="EMBL/GenBank/DDBJ databases">
        <authorList>
            <person name="Hornung B."/>
        </authorList>
    </citation>
    <scope>NUCLEOTIDE SEQUENCE</scope>
    <source>
        <strain evidence="2">G5G6</strain>
    </source>
</reference>